<keyword evidence="4" id="KW-1185">Reference proteome</keyword>
<dbReference type="GeneID" id="90928336"/>
<dbReference type="Pfam" id="PF13577">
    <property type="entry name" value="SnoaL_4"/>
    <property type="match status" value="1"/>
</dbReference>
<evidence type="ECO:0000313" key="3">
    <source>
        <dbReference type="EMBL" id="QEV56037.1"/>
    </source>
</evidence>
<name>A0AAE6NNH1_STRPT</name>
<dbReference type="SUPFAM" id="SSF54427">
    <property type="entry name" value="NTF2-like"/>
    <property type="match status" value="1"/>
</dbReference>
<dbReference type="EMBL" id="MIGA01000001">
    <property type="protein sequence ID" value="OSY48332.1"/>
    <property type="molecule type" value="Genomic_DNA"/>
</dbReference>
<reference evidence="3 5" key="2">
    <citation type="submission" date="2017-09" db="EMBL/GenBank/DDBJ databases">
        <authorList>
            <person name="Lee N."/>
            <person name="Cho B.-K."/>
        </authorList>
    </citation>
    <scope>NUCLEOTIDE SEQUENCE [LARGE SCALE GENOMIC DNA]</scope>
    <source>
        <strain evidence="3 5">ATCC 23948</strain>
    </source>
</reference>
<gene>
    <name evidence="2" type="ORF">BG653_00209</name>
    <name evidence="3" type="ORF">CP981_34490</name>
</gene>
<dbReference type="InterPro" id="IPR037401">
    <property type="entry name" value="SnoaL-like"/>
</dbReference>
<dbReference type="InterPro" id="IPR032710">
    <property type="entry name" value="NTF2-like_dom_sf"/>
</dbReference>
<evidence type="ECO:0000313" key="5">
    <source>
        <dbReference type="Proteomes" id="UP000325458"/>
    </source>
</evidence>
<accession>A0AAE6NNH1</accession>
<protein>
    <submittedName>
        <fullName evidence="3">Nuclear transport factor 2 family protein</fullName>
    </submittedName>
</protein>
<evidence type="ECO:0000313" key="4">
    <source>
        <dbReference type="Proteomes" id="UP000194225"/>
    </source>
</evidence>
<evidence type="ECO:0000313" key="2">
    <source>
        <dbReference type="EMBL" id="OSY48332.1"/>
    </source>
</evidence>
<evidence type="ECO:0000259" key="1">
    <source>
        <dbReference type="Pfam" id="PF13577"/>
    </source>
</evidence>
<dbReference type="EMBL" id="CP023691">
    <property type="protein sequence ID" value="QEV56037.1"/>
    <property type="molecule type" value="Genomic_DNA"/>
</dbReference>
<dbReference type="RefSeq" id="WP_085922261.1">
    <property type="nucleotide sequence ID" value="NZ_BAABSS010000001.1"/>
</dbReference>
<dbReference type="AlphaFoldDB" id="A0AAE6NNH1"/>
<dbReference type="KEGG" id="spla:CP981_34490"/>
<dbReference type="Gene3D" id="3.10.450.50">
    <property type="match status" value="1"/>
</dbReference>
<organism evidence="3 5">
    <name type="scientific">Streptomyces platensis</name>
    <dbReference type="NCBI Taxonomy" id="58346"/>
    <lineage>
        <taxon>Bacteria</taxon>
        <taxon>Bacillati</taxon>
        <taxon>Actinomycetota</taxon>
        <taxon>Actinomycetes</taxon>
        <taxon>Kitasatosporales</taxon>
        <taxon>Streptomycetaceae</taxon>
        <taxon>Streptomyces</taxon>
    </lineage>
</organism>
<feature type="domain" description="SnoaL-like" evidence="1">
    <location>
        <begin position="21"/>
        <end position="145"/>
    </location>
</feature>
<dbReference type="Proteomes" id="UP000325458">
    <property type="component" value="Chromosome"/>
</dbReference>
<sequence length="153" mass="16918">MSPSKQPASHSAAPTPVDSALYQEIQHFYARQMRFLDQAMVEEWAQTFTDDGVFTANAHPEPSVGCAAIAGGARKAAEQLAEQGIQRRHWLGMLEADEHPDGTVHARTYALILSTPRGGQAAVHLSTTCDDVLVREEGGLRVRRREVRRDDLR</sequence>
<reference evidence="2 4" key="1">
    <citation type="submission" date="2016-09" db="EMBL/GenBank/DDBJ databases">
        <title>Streptomyces platensis DSM40041, a candidate organism with high potential of specific P450 cytochromes.</title>
        <authorList>
            <person name="Grumaz C."/>
            <person name="Vainshtein Y."/>
            <person name="Kirstahler P."/>
            <person name="Sohn K."/>
        </authorList>
    </citation>
    <scope>NUCLEOTIDE SEQUENCE [LARGE SCALE GENOMIC DNA]</scope>
    <source>
        <strain evidence="2 4">DSM 40041</strain>
    </source>
</reference>
<dbReference type="Proteomes" id="UP000194225">
    <property type="component" value="Unassembled WGS sequence"/>
</dbReference>
<proteinExistence type="predicted"/>